<keyword evidence="2" id="KW-0472">Membrane</keyword>
<keyword evidence="1" id="KW-0732">Signal</keyword>
<evidence type="ECO:0000256" key="1">
    <source>
        <dbReference type="ARBA" id="ARBA00022729"/>
    </source>
</evidence>
<dbReference type="Gene3D" id="2.60.450.10">
    <property type="entry name" value="Lipopolysaccharide (LPS) transport protein A like domain"/>
    <property type="match status" value="1"/>
</dbReference>
<name>A0A8J6TNM1_9BACT</name>
<evidence type="ECO:0000313" key="8">
    <source>
        <dbReference type="Proteomes" id="UP000605201"/>
    </source>
</evidence>
<feature type="region of interest" description="Disordered" evidence="4">
    <location>
        <begin position="620"/>
        <end position="642"/>
    </location>
</feature>
<reference evidence="7 8" key="1">
    <citation type="submission" date="2020-08" db="EMBL/GenBank/DDBJ databases">
        <title>Bridging the membrane lipid divide: bacteria of the FCB group superphylum have the potential to synthesize archaeal ether lipids.</title>
        <authorList>
            <person name="Villanueva L."/>
            <person name="Von Meijenfeldt F.A.B."/>
            <person name="Westbye A.B."/>
            <person name="Yadav S."/>
            <person name="Hopmans E.C."/>
            <person name="Dutilh B.E."/>
            <person name="Sinninghe Damste J.S."/>
        </authorList>
    </citation>
    <scope>NUCLEOTIDE SEQUENCE [LARGE SCALE GENOMIC DNA]</scope>
    <source>
        <strain evidence="7">NIOZ-UU17</strain>
    </source>
</reference>
<evidence type="ECO:0000313" key="7">
    <source>
        <dbReference type="EMBL" id="MBC8433701.1"/>
    </source>
</evidence>
<comment type="caution">
    <text evidence="7">The sequence shown here is derived from an EMBL/GenBank/DDBJ whole genome shotgun (WGS) entry which is preliminary data.</text>
</comment>
<dbReference type="Proteomes" id="UP000605201">
    <property type="component" value="Unassembled WGS sequence"/>
</dbReference>
<evidence type="ECO:0000256" key="4">
    <source>
        <dbReference type="SAM" id="MobiDB-lite"/>
    </source>
</evidence>
<dbReference type="EMBL" id="JACNIG010000323">
    <property type="protein sequence ID" value="MBC8433701.1"/>
    <property type="molecule type" value="Genomic_DNA"/>
</dbReference>
<dbReference type="GO" id="GO:0015920">
    <property type="term" value="P:lipopolysaccharide transport"/>
    <property type="evidence" value="ECO:0007669"/>
    <property type="project" value="InterPro"/>
</dbReference>
<evidence type="ECO:0000256" key="2">
    <source>
        <dbReference type="ARBA" id="ARBA00023136"/>
    </source>
</evidence>
<dbReference type="Pfam" id="PF03968">
    <property type="entry name" value="LptD_N"/>
    <property type="match status" value="1"/>
</dbReference>
<sequence length="815" mass="95581">MERKLYLMPFCYFMLCPVSSSSDLKLSNLSNTIARFIIILFLLFGMPGNVLSNPGFQSLKDDPNEPWHINADEISYDKKLDQYIAKGNVAITKNGKNLTADFVRFDQKISKVLAVGHAIMTVGDDVLIGNRMEMDLETETGTVYNGTIFLEANHFYIRGDKINKIGPDSYTTDKGCLTTCDGDRPAWKITGDNVKVTVEGYAYTTHATLWARSVPVLYSPWLTFPVKQKRQSGLLPPQIGYSDRRWEEYNQPFFLVINDSQDATFYLHHMGRRGNKIGMEYRYVLDEDSKGTLMYDYLNDEKTDEGDPVADADWGYFGDSYPRPNSDRYWFRMKHDTVLPFAFSAKLDIDFVSDQDYLLEFEDGYTGFQETYEYFFKTFGRELDAYDDAVRTNRLNLNRIWSQYSLNGELRWYDDVINRRQGNTMSPILQKLPFIEFNASKQPILKSPFYYDLDSEYTYFYRDKGQRAHRLDAYPRFYLPYKFKNYFSIEPSLGLRETIWHFDKYEYRGPTKEENLSREMYDFRIDLSSDIYKIYSGIGENVEKIKHAVRPQIVYSYIPHKDQNKYPGFDSIDNISKQRLLTYSLTNTLTAKSLFQKKERGMLPEADNGWQLNEDENRRQLPEAGNDRQSPETENDRPPDYSYNPFLRFYLQQSYDINEANEDKDKKQPFSAIFGEIDLTPDSYYKMHVDATRSQYNSFWESYNVAGNIWDKRGDSLFVERRYRHSSSDSIFYDLKVVISDKLSVFADYERNIHTSEDIRKNFGFLYKSQCWALEASYIHEGNDRTYMFVISLRGIGDFAHGIMGRRLESPYLSR</sequence>
<feature type="compositionally biased region" description="Basic and acidic residues" evidence="4">
    <location>
        <begin position="620"/>
        <end position="639"/>
    </location>
</feature>
<dbReference type="InterPro" id="IPR020889">
    <property type="entry name" value="LipoPS_assembly_LptD"/>
</dbReference>
<feature type="domain" description="LptD C-terminal" evidence="6">
    <location>
        <begin position="327"/>
        <end position="730"/>
    </location>
</feature>
<gene>
    <name evidence="7" type="ORF">H8D96_17465</name>
</gene>
<dbReference type="AlphaFoldDB" id="A0A8J6TNM1"/>
<dbReference type="HAMAP" id="MF_01411">
    <property type="entry name" value="LPS_assembly_LptD"/>
    <property type="match status" value="1"/>
</dbReference>
<evidence type="ECO:0000256" key="3">
    <source>
        <dbReference type="ARBA" id="ARBA00023237"/>
    </source>
</evidence>
<dbReference type="InterPro" id="IPR005653">
    <property type="entry name" value="OstA-like_N"/>
</dbReference>
<evidence type="ECO:0000259" key="5">
    <source>
        <dbReference type="Pfam" id="PF03968"/>
    </source>
</evidence>
<keyword evidence="3" id="KW-0998">Cell outer membrane</keyword>
<protein>
    <submittedName>
        <fullName evidence="7">LPS-assembly protein LptD</fullName>
    </submittedName>
</protein>
<proteinExistence type="inferred from homology"/>
<dbReference type="InterPro" id="IPR050218">
    <property type="entry name" value="LptD"/>
</dbReference>
<accession>A0A8J6TNM1</accession>
<dbReference type="InterPro" id="IPR007543">
    <property type="entry name" value="LptD_C"/>
</dbReference>
<dbReference type="GO" id="GO:0009279">
    <property type="term" value="C:cell outer membrane"/>
    <property type="evidence" value="ECO:0007669"/>
    <property type="project" value="InterPro"/>
</dbReference>
<organism evidence="7 8">
    <name type="scientific">Candidatus Desulfatibia vada</name>
    <dbReference type="NCBI Taxonomy" id="2841696"/>
    <lineage>
        <taxon>Bacteria</taxon>
        <taxon>Pseudomonadati</taxon>
        <taxon>Thermodesulfobacteriota</taxon>
        <taxon>Desulfobacteria</taxon>
        <taxon>Desulfobacterales</taxon>
        <taxon>Desulfobacterales incertae sedis</taxon>
        <taxon>Candidatus Desulfatibia</taxon>
    </lineage>
</organism>
<dbReference type="GO" id="GO:1990351">
    <property type="term" value="C:transporter complex"/>
    <property type="evidence" value="ECO:0007669"/>
    <property type="project" value="TreeGrafter"/>
</dbReference>
<dbReference type="GO" id="GO:0043165">
    <property type="term" value="P:Gram-negative-bacterium-type cell outer membrane assembly"/>
    <property type="evidence" value="ECO:0007669"/>
    <property type="project" value="InterPro"/>
</dbReference>
<feature type="domain" description="Organic solvent tolerance-like N-terminal" evidence="5">
    <location>
        <begin position="68"/>
        <end position="162"/>
    </location>
</feature>
<evidence type="ECO:0000259" key="6">
    <source>
        <dbReference type="Pfam" id="PF04453"/>
    </source>
</evidence>
<dbReference type="Pfam" id="PF04453">
    <property type="entry name" value="LptD"/>
    <property type="match status" value="1"/>
</dbReference>
<dbReference type="PANTHER" id="PTHR30189:SF1">
    <property type="entry name" value="LPS-ASSEMBLY PROTEIN LPTD"/>
    <property type="match status" value="1"/>
</dbReference>
<dbReference type="PANTHER" id="PTHR30189">
    <property type="entry name" value="LPS-ASSEMBLY PROTEIN"/>
    <property type="match status" value="1"/>
</dbReference>